<feature type="region of interest" description="Disordered" evidence="1">
    <location>
        <begin position="189"/>
        <end position="212"/>
    </location>
</feature>
<dbReference type="Proteomes" id="UP000076128">
    <property type="component" value="Chromosome"/>
</dbReference>
<dbReference type="Gene3D" id="3.90.1720.10">
    <property type="entry name" value="endopeptidase domain like (from Nostoc punctiforme)"/>
    <property type="match status" value="1"/>
</dbReference>
<evidence type="ECO:0000313" key="2">
    <source>
        <dbReference type="EMBL" id="AMY69795.1"/>
    </source>
</evidence>
<organism evidence="2 3">
    <name type="scientific">Frigidibacter mobilis</name>
    <dbReference type="NCBI Taxonomy" id="1335048"/>
    <lineage>
        <taxon>Bacteria</taxon>
        <taxon>Pseudomonadati</taxon>
        <taxon>Pseudomonadota</taxon>
        <taxon>Alphaproteobacteria</taxon>
        <taxon>Rhodobacterales</taxon>
        <taxon>Paracoccaceae</taxon>
        <taxon>Frigidibacter</taxon>
    </lineage>
</organism>
<name>A0A159Z3U9_9RHOB</name>
<evidence type="ECO:0000256" key="1">
    <source>
        <dbReference type="SAM" id="MobiDB-lite"/>
    </source>
</evidence>
<dbReference type="AlphaFoldDB" id="A0A159Z3U9"/>
<dbReference type="STRING" id="1335048.AKL17_2552"/>
<protein>
    <submittedName>
        <fullName evidence="2">Uncharacterized protein</fullName>
    </submittedName>
</protein>
<gene>
    <name evidence="2" type="ORF">AKL17_2552</name>
</gene>
<proteinExistence type="predicted"/>
<keyword evidence="3" id="KW-1185">Reference proteome</keyword>
<dbReference type="EMBL" id="CP012661">
    <property type="protein sequence ID" value="AMY69795.1"/>
    <property type="molecule type" value="Genomic_DNA"/>
</dbReference>
<dbReference type="KEGG" id="daa:AKL17_2552"/>
<evidence type="ECO:0000313" key="3">
    <source>
        <dbReference type="Proteomes" id="UP000076128"/>
    </source>
</evidence>
<reference evidence="2 3" key="1">
    <citation type="submission" date="2015-09" db="EMBL/GenBank/DDBJ databases">
        <title>Complete genome sequence of Defluviimonas alba cai42t isolated from an oilfield in Xinjiang.</title>
        <authorList>
            <person name="Geng S."/>
            <person name="Pan X."/>
            <person name="Wu X."/>
        </authorList>
    </citation>
    <scope>NUCLEOTIDE SEQUENCE [LARGE SCALE GENOMIC DNA]</scope>
    <source>
        <strain evidence="3">cai42</strain>
    </source>
</reference>
<sequence>MNRNNEMRIAAKLAKSKHRRRQRCQPLMQRQRQCRIARGPGAIQRYHLGRGIVRQNRGKAARAWLGTPYHDQASLRGASCDCLGLARSVWREVVGPELFPIPPYSRDWGETGAHEVLAAGARAIMLEIPLGKLTHFDINKPGRFDQPGHRVTGTCIDCRNRGRAGTASMWPSMMRPGWPMSLFSPTSASTPPPASCCAPGAGSGARASGRNG</sequence>
<dbReference type="PATRIC" id="fig|1335048.3.peg.2661"/>
<accession>A0A159Z3U9</accession>